<keyword evidence="2" id="KW-1185">Reference proteome</keyword>
<protein>
    <submittedName>
        <fullName evidence="1">Uncharacterized protein</fullName>
    </submittedName>
</protein>
<evidence type="ECO:0000313" key="2">
    <source>
        <dbReference type="Proteomes" id="UP001202328"/>
    </source>
</evidence>
<evidence type="ECO:0000313" key="1">
    <source>
        <dbReference type="EMBL" id="KAI3862799.1"/>
    </source>
</evidence>
<name>A0AAD4S6E5_9MAGN</name>
<accession>A0AAD4S6E5</accession>
<comment type="caution">
    <text evidence="1">The sequence shown here is derived from an EMBL/GenBank/DDBJ whole genome shotgun (WGS) entry which is preliminary data.</text>
</comment>
<dbReference type="AlphaFoldDB" id="A0AAD4S6E5"/>
<sequence length="91" mass="10434">YDDDNNSLPIGASSFQCPKEIQDFNRFISRIWYYEVAVCLINLHNIIQIPKNKDATSHATSDKFLTSSFRKRPKVFQNKNLLGPAEQESGI</sequence>
<dbReference type="EMBL" id="JAJJMB010014087">
    <property type="protein sequence ID" value="KAI3862799.1"/>
    <property type="molecule type" value="Genomic_DNA"/>
</dbReference>
<organism evidence="1 2">
    <name type="scientific">Papaver atlanticum</name>
    <dbReference type="NCBI Taxonomy" id="357466"/>
    <lineage>
        <taxon>Eukaryota</taxon>
        <taxon>Viridiplantae</taxon>
        <taxon>Streptophyta</taxon>
        <taxon>Embryophyta</taxon>
        <taxon>Tracheophyta</taxon>
        <taxon>Spermatophyta</taxon>
        <taxon>Magnoliopsida</taxon>
        <taxon>Ranunculales</taxon>
        <taxon>Papaveraceae</taxon>
        <taxon>Papaveroideae</taxon>
        <taxon>Papaver</taxon>
    </lineage>
</organism>
<feature type="non-terminal residue" evidence="1">
    <location>
        <position position="1"/>
    </location>
</feature>
<gene>
    <name evidence="1" type="ORF">MKW98_008639</name>
</gene>
<dbReference type="Proteomes" id="UP001202328">
    <property type="component" value="Unassembled WGS sequence"/>
</dbReference>
<proteinExistence type="predicted"/>
<reference evidence="1" key="1">
    <citation type="submission" date="2022-04" db="EMBL/GenBank/DDBJ databases">
        <title>A functionally conserved STORR gene fusion in Papaver species that diverged 16.8 million years ago.</title>
        <authorList>
            <person name="Catania T."/>
        </authorList>
    </citation>
    <scope>NUCLEOTIDE SEQUENCE</scope>
    <source>
        <strain evidence="1">S-188037</strain>
    </source>
</reference>